<keyword evidence="9 13" id="KW-0414">Isoprene biosynthesis</keyword>
<dbReference type="Proteomes" id="UP000186922">
    <property type="component" value="Unassembled WGS sequence"/>
</dbReference>
<keyword evidence="7 13" id="KW-1133">Transmembrane helix</keyword>
<keyword evidence="6 13" id="KW-0812">Transmembrane</keyword>
<dbReference type="PANTHER" id="PTHR11048:SF28">
    <property type="entry name" value="4-HYDROXYBENZOATE POLYPRENYLTRANSFERASE, MITOCHONDRIAL"/>
    <property type="match status" value="1"/>
</dbReference>
<dbReference type="EC" id="2.5.1.39" evidence="13"/>
<dbReference type="GO" id="GO:0008299">
    <property type="term" value="P:isoprenoid biosynthetic process"/>
    <property type="evidence" value="ECO:0007669"/>
    <property type="project" value="UniProtKB-UniRule"/>
</dbReference>
<comment type="catalytic activity">
    <reaction evidence="11">
        <text>all-trans-nonaprenyl diphosphate + 4-hydroxybenzoate = 4-hydroxy-3-(all-trans-nonaprenyl)benzoate + diphosphate</text>
        <dbReference type="Rhea" id="RHEA:17709"/>
        <dbReference type="ChEBI" id="CHEBI:17879"/>
        <dbReference type="ChEBI" id="CHEBI:33019"/>
        <dbReference type="ChEBI" id="CHEBI:58391"/>
        <dbReference type="ChEBI" id="CHEBI:84502"/>
        <dbReference type="EC" id="2.5.1.39"/>
    </reaction>
    <physiologicalReaction direction="left-to-right" evidence="11">
        <dbReference type="Rhea" id="RHEA:17710"/>
    </physiologicalReaction>
</comment>
<dbReference type="InterPro" id="IPR044878">
    <property type="entry name" value="UbiA_sf"/>
</dbReference>
<protein>
    <recommendedName>
        <fullName evidence="13">4-hydroxybenzoate polyprenyltransferase, mitochondrial</fullName>
        <shortName evidence="13">4-HB polyprenyltransferase</shortName>
        <ecNumber evidence="13">2.5.1.39</ecNumber>
    </recommendedName>
    <alternativeName>
        <fullName evidence="13">Para-hydroxybenzoate--polyprenyltransferase</fullName>
        <shortName evidence="13">PHB:PPT</shortName>
        <shortName evidence="13">PHB:polyprenyltransferase</shortName>
    </alternativeName>
</protein>
<feature type="transmembrane region" description="Helical" evidence="13">
    <location>
        <begin position="228"/>
        <end position="245"/>
    </location>
</feature>
<organism evidence="14 15">
    <name type="scientific">Ramazzottius varieornatus</name>
    <name type="common">Water bear</name>
    <name type="synonym">Tardigrade</name>
    <dbReference type="NCBI Taxonomy" id="947166"/>
    <lineage>
        <taxon>Eukaryota</taxon>
        <taxon>Metazoa</taxon>
        <taxon>Ecdysozoa</taxon>
        <taxon>Tardigrada</taxon>
        <taxon>Eutardigrada</taxon>
        <taxon>Parachela</taxon>
        <taxon>Hypsibioidea</taxon>
        <taxon>Ramazzottiidae</taxon>
        <taxon>Ramazzottius</taxon>
    </lineage>
</organism>
<dbReference type="Gene3D" id="1.10.357.140">
    <property type="entry name" value="UbiA prenyltransferase"/>
    <property type="match status" value="1"/>
</dbReference>
<comment type="catalytic activity">
    <reaction evidence="12">
        <text>an all-trans-polyprenyl diphosphate + 4-hydroxybenzoate = a 4-hydroxy-3-(all-trans-polyprenyl)benzoate + diphosphate</text>
        <dbReference type="Rhea" id="RHEA:44504"/>
        <dbReference type="Rhea" id="RHEA-COMP:9514"/>
        <dbReference type="Rhea" id="RHEA-COMP:9564"/>
        <dbReference type="ChEBI" id="CHEBI:17879"/>
        <dbReference type="ChEBI" id="CHEBI:33019"/>
        <dbReference type="ChEBI" id="CHEBI:58914"/>
        <dbReference type="ChEBI" id="CHEBI:78396"/>
        <dbReference type="EC" id="2.5.1.39"/>
    </reaction>
    <physiologicalReaction direction="left-to-right" evidence="12">
        <dbReference type="Rhea" id="RHEA:44505"/>
    </physiologicalReaction>
</comment>
<evidence type="ECO:0000256" key="5">
    <source>
        <dbReference type="ARBA" id="ARBA00022688"/>
    </source>
</evidence>
<evidence type="ECO:0000256" key="1">
    <source>
        <dbReference type="ARBA" id="ARBA00001946"/>
    </source>
</evidence>
<dbReference type="OrthoDB" id="18170at2759"/>
<keyword evidence="13" id="KW-0496">Mitochondrion</keyword>
<proteinExistence type="inferred from homology"/>
<evidence type="ECO:0000256" key="11">
    <source>
        <dbReference type="ARBA" id="ARBA00050454"/>
    </source>
</evidence>
<dbReference type="GO" id="GO:0008412">
    <property type="term" value="F:4-hydroxybenzoate polyprenyltransferase activity"/>
    <property type="evidence" value="ECO:0007669"/>
    <property type="project" value="UniProtKB-EC"/>
</dbReference>
<evidence type="ECO:0000256" key="2">
    <source>
        <dbReference type="ARBA" id="ARBA00004141"/>
    </source>
</evidence>
<keyword evidence="5 13" id="KW-0831">Ubiquinone biosynthesis</keyword>
<feature type="transmembrane region" description="Helical" evidence="13">
    <location>
        <begin position="105"/>
        <end position="122"/>
    </location>
</feature>
<dbReference type="FunFam" id="1.20.120.1780:FF:000001">
    <property type="entry name" value="4-hydroxybenzoate octaprenyltransferase"/>
    <property type="match status" value="1"/>
</dbReference>
<dbReference type="InterPro" id="IPR030470">
    <property type="entry name" value="UbiA_prenylTrfase_CS"/>
</dbReference>
<evidence type="ECO:0000256" key="3">
    <source>
        <dbReference type="ARBA" id="ARBA00005985"/>
    </source>
</evidence>
<comment type="subcellular location">
    <subcellularLocation>
        <location evidence="2">Membrane</location>
        <topology evidence="2">Multi-pass membrane protein</topology>
    </subcellularLocation>
    <subcellularLocation>
        <location evidence="13">Mitochondrion inner membrane</location>
        <topology evidence="13">Multi-pass membrane protein</topology>
        <orientation evidence="13">Matrix side</orientation>
    </subcellularLocation>
</comment>
<dbReference type="PROSITE" id="PS00943">
    <property type="entry name" value="UBIA"/>
    <property type="match status" value="1"/>
</dbReference>
<comment type="function">
    <text evidence="13">Catalyzes the prenylation of para-hydroxybenzoate (PHB) with an all-trans polyprenyl group. Mediates the second step in the final reaction sequence of coenzyme Q (CoQ) biosynthesis, which is the condensation of the polyisoprenoid side chain with PHB, generating the first membrane-bound Q intermediate.</text>
</comment>
<comment type="similarity">
    <text evidence="3 13">Belongs to the UbiA prenyltransferase family.</text>
</comment>
<keyword evidence="13" id="KW-0999">Mitochondrion inner membrane</keyword>
<dbReference type="EMBL" id="BDGG01000003">
    <property type="protein sequence ID" value="GAU96932.1"/>
    <property type="molecule type" value="Genomic_DNA"/>
</dbReference>
<keyword evidence="15" id="KW-1185">Reference proteome</keyword>
<dbReference type="STRING" id="947166.A0A1D1VA18"/>
<reference evidence="14 15" key="1">
    <citation type="journal article" date="2016" name="Nat. Commun.">
        <title>Extremotolerant tardigrade genome and improved radiotolerance of human cultured cells by tardigrade-unique protein.</title>
        <authorList>
            <person name="Hashimoto T."/>
            <person name="Horikawa D.D."/>
            <person name="Saito Y."/>
            <person name="Kuwahara H."/>
            <person name="Kozuka-Hata H."/>
            <person name="Shin-I T."/>
            <person name="Minakuchi Y."/>
            <person name="Ohishi K."/>
            <person name="Motoyama A."/>
            <person name="Aizu T."/>
            <person name="Enomoto A."/>
            <person name="Kondo K."/>
            <person name="Tanaka S."/>
            <person name="Hara Y."/>
            <person name="Koshikawa S."/>
            <person name="Sagara H."/>
            <person name="Miura T."/>
            <person name="Yokobori S."/>
            <person name="Miyagawa K."/>
            <person name="Suzuki Y."/>
            <person name="Kubo T."/>
            <person name="Oyama M."/>
            <person name="Kohara Y."/>
            <person name="Fujiyama A."/>
            <person name="Arakawa K."/>
            <person name="Katayama T."/>
            <person name="Toyoda A."/>
            <person name="Kunieda T."/>
        </authorList>
    </citation>
    <scope>NUCLEOTIDE SEQUENCE [LARGE SCALE GENOMIC DNA]</scope>
    <source>
        <strain evidence="14 15">YOKOZUNA-1</strain>
    </source>
</reference>
<evidence type="ECO:0000313" key="14">
    <source>
        <dbReference type="EMBL" id="GAU96932.1"/>
    </source>
</evidence>
<evidence type="ECO:0000256" key="6">
    <source>
        <dbReference type="ARBA" id="ARBA00022692"/>
    </source>
</evidence>
<evidence type="ECO:0000256" key="9">
    <source>
        <dbReference type="ARBA" id="ARBA00023229"/>
    </source>
</evidence>
<evidence type="ECO:0000256" key="4">
    <source>
        <dbReference type="ARBA" id="ARBA00022679"/>
    </source>
</evidence>
<comment type="cofactor">
    <cofactor evidence="1 13">
        <name>Mg(2+)</name>
        <dbReference type="ChEBI" id="CHEBI:18420"/>
    </cofactor>
</comment>
<name>A0A1D1VA18_RAMVA</name>
<comment type="catalytic activity">
    <reaction evidence="10">
        <text>all-trans-decaprenyl diphosphate + 4-hydroxybenzoate = 4-hydroxy-3-(all-trans-decaprenyl)benzoate + diphosphate</text>
        <dbReference type="Rhea" id="RHEA:44564"/>
        <dbReference type="ChEBI" id="CHEBI:17879"/>
        <dbReference type="ChEBI" id="CHEBI:33019"/>
        <dbReference type="ChEBI" id="CHEBI:60721"/>
        <dbReference type="ChEBI" id="CHEBI:84503"/>
        <dbReference type="EC" id="2.5.1.39"/>
    </reaction>
    <physiologicalReaction direction="left-to-right" evidence="10">
        <dbReference type="Rhea" id="RHEA:44565"/>
    </physiologicalReaction>
</comment>
<comment type="pathway">
    <text evidence="13">Cofactor biosynthesis; ubiquinone biosynthesis.</text>
</comment>
<evidence type="ECO:0000256" key="7">
    <source>
        <dbReference type="ARBA" id="ARBA00022989"/>
    </source>
</evidence>
<dbReference type="GO" id="GO:0005743">
    <property type="term" value="C:mitochondrial inner membrane"/>
    <property type="evidence" value="ECO:0007669"/>
    <property type="project" value="UniProtKB-SubCell"/>
</dbReference>
<dbReference type="NCBIfam" id="TIGR01474">
    <property type="entry name" value="ubiA_proteo"/>
    <property type="match status" value="1"/>
</dbReference>
<feature type="transmembrane region" description="Helical" evidence="13">
    <location>
        <begin position="324"/>
        <end position="344"/>
    </location>
</feature>
<comment type="caution">
    <text evidence="14">The sequence shown here is derived from an EMBL/GenBank/DDBJ whole genome shotgun (WGS) entry which is preliminary data.</text>
</comment>
<dbReference type="InterPro" id="IPR039653">
    <property type="entry name" value="Prenyltransferase"/>
</dbReference>
<dbReference type="UniPathway" id="UPA00232"/>
<evidence type="ECO:0000313" key="15">
    <source>
        <dbReference type="Proteomes" id="UP000186922"/>
    </source>
</evidence>
<evidence type="ECO:0000256" key="12">
    <source>
        <dbReference type="ARBA" id="ARBA00051182"/>
    </source>
</evidence>
<evidence type="ECO:0000256" key="8">
    <source>
        <dbReference type="ARBA" id="ARBA00023136"/>
    </source>
</evidence>
<keyword evidence="4 13" id="KW-0808">Transferase</keyword>
<dbReference type="InterPro" id="IPR006370">
    <property type="entry name" value="HB_polyprenyltransferase-like"/>
</dbReference>
<feature type="transmembrane region" description="Helical" evidence="13">
    <location>
        <begin position="175"/>
        <end position="194"/>
    </location>
</feature>
<evidence type="ECO:0000256" key="10">
    <source>
        <dbReference type="ARBA" id="ARBA00049890"/>
    </source>
</evidence>
<dbReference type="AlphaFoldDB" id="A0A1D1VA18"/>
<dbReference type="HAMAP" id="MF_01635">
    <property type="entry name" value="UbiA"/>
    <property type="match status" value="1"/>
</dbReference>
<accession>A0A1D1VA18</accession>
<dbReference type="FunFam" id="1.10.357.140:FF:000003">
    <property type="entry name" value="4-hydroxybenzoate polyprenyltransferase, mitochondrial"/>
    <property type="match status" value="1"/>
</dbReference>
<gene>
    <name evidence="14" type="primary">RvY_08299-1</name>
    <name evidence="14" type="synonym">RvY_08299.1</name>
    <name evidence="14" type="ORF">RvY_08299</name>
</gene>
<dbReference type="Gene3D" id="1.20.120.1780">
    <property type="entry name" value="UbiA prenyltransferase"/>
    <property type="match status" value="1"/>
</dbReference>
<sequence length="397" mass="44185">MRPSLASAMARFRLPSWWLKSPTSFPLDFRIHRTSLSTVQILPRTIQHEPHIPRAGSCSCHSDRKSFSTTDPASLVGIISAKDLVVRSPKPLQPYLRLIRADKPAGIWLLYWPCAWSIALAAQPGCLPDLKMLALFGAGAFLMRGAGCIINDMWDRDFDGKVERTRARPLASGEIDFRSALVWLAGQLGLSLLVLLQFNWYSIVLGASSLGLVLTYPFFKRVTYFPQVVLGLAFNWGALLGYAAVRGYLDPFVAIPLYLSGVCWTMVYDTIYAHQDKVDDALVGIKSTALKFGERTPTILWEFSAAMLCGLGCSGYMAGMAWPFYVGLGGVGGHLLYQSFVTNFNDPIDCWNKFKSNHYLGALIFFSILLGNVLTSEEVVAERRTFRNGLTENLFHF</sequence>
<feature type="transmembrane region" description="Helical" evidence="13">
    <location>
        <begin position="251"/>
        <end position="268"/>
    </location>
</feature>
<dbReference type="Pfam" id="PF01040">
    <property type="entry name" value="UbiA"/>
    <property type="match status" value="1"/>
</dbReference>
<evidence type="ECO:0000256" key="13">
    <source>
        <dbReference type="HAMAP-Rule" id="MF_03189"/>
    </source>
</evidence>
<feature type="transmembrane region" description="Helical" evidence="13">
    <location>
        <begin position="134"/>
        <end position="154"/>
    </location>
</feature>
<dbReference type="PANTHER" id="PTHR11048">
    <property type="entry name" value="PRENYLTRANSFERASES"/>
    <property type="match status" value="1"/>
</dbReference>
<dbReference type="CDD" id="cd13959">
    <property type="entry name" value="PT_UbiA_COQ2"/>
    <property type="match status" value="1"/>
</dbReference>
<feature type="transmembrane region" description="Helical" evidence="13">
    <location>
        <begin position="356"/>
        <end position="374"/>
    </location>
</feature>
<dbReference type="GO" id="GO:0006744">
    <property type="term" value="P:ubiquinone biosynthetic process"/>
    <property type="evidence" value="ECO:0007669"/>
    <property type="project" value="UniProtKB-UniRule"/>
</dbReference>
<dbReference type="InterPro" id="IPR000537">
    <property type="entry name" value="UbiA_prenyltransferase"/>
</dbReference>
<keyword evidence="8 13" id="KW-0472">Membrane</keyword>